<dbReference type="InterPro" id="IPR026350">
    <property type="entry name" value="GxxExxY"/>
</dbReference>
<protein>
    <submittedName>
        <fullName evidence="1">GxxExxY protein</fullName>
    </submittedName>
</protein>
<dbReference type="NCBIfam" id="TIGR04256">
    <property type="entry name" value="GxxExxY"/>
    <property type="match status" value="1"/>
</dbReference>
<dbReference type="RefSeq" id="WP_373656686.1">
    <property type="nucleotide sequence ID" value="NZ_JBGUAW010000009.1"/>
</dbReference>
<proteinExistence type="predicted"/>
<accession>A0ABV4TX44</accession>
<evidence type="ECO:0000313" key="1">
    <source>
        <dbReference type="EMBL" id="MFA9461897.1"/>
    </source>
</evidence>
<gene>
    <name evidence="1" type="ORF">ACERLL_13815</name>
</gene>
<evidence type="ECO:0000313" key="2">
    <source>
        <dbReference type="Proteomes" id="UP001575181"/>
    </source>
</evidence>
<organism evidence="1 2">
    <name type="scientific">Thiohalorhabdus methylotrophus</name>
    <dbReference type="NCBI Taxonomy" id="3242694"/>
    <lineage>
        <taxon>Bacteria</taxon>
        <taxon>Pseudomonadati</taxon>
        <taxon>Pseudomonadota</taxon>
        <taxon>Gammaproteobacteria</taxon>
        <taxon>Thiohalorhabdales</taxon>
        <taxon>Thiohalorhabdaceae</taxon>
        <taxon>Thiohalorhabdus</taxon>
    </lineage>
</organism>
<sequence>MAFGALSDRVLGAAREVHRRLGPGLLESAYAQCLAHELSRAGLAFERQHPLPLAYKDLRVDCGYRVDLLVEEALIVELESTAETETEPALEARLLTYLRLAGVGEGLLINFNVPVLKFGVRRVTA</sequence>
<reference evidence="1 2" key="1">
    <citation type="submission" date="2024-08" db="EMBL/GenBank/DDBJ databases">
        <title>Whole-genome sequencing of halo(alkali)philic microorganisms from hypersaline lakes.</title>
        <authorList>
            <person name="Sorokin D.Y."/>
            <person name="Merkel A.Y."/>
            <person name="Messina E."/>
            <person name="Yakimov M."/>
        </authorList>
    </citation>
    <scope>NUCLEOTIDE SEQUENCE [LARGE SCALE GENOMIC DNA]</scope>
    <source>
        <strain evidence="1 2">Cl-TMA</strain>
    </source>
</reference>
<dbReference type="EMBL" id="JBGUAW010000009">
    <property type="protein sequence ID" value="MFA9461897.1"/>
    <property type="molecule type" value="Genomic_DNA"/>
</dbReference>
<comment type="caution">
    <text evidence="1">The sequence shown here is derived from an EMBL/GenBank/DDBJ whole genome shotgun (WGS) entry which is preliminary data.</text>
</comment>
<dbReference type="Proteomes" id="UP001575181">
    <property type="component" value="Unassembled WGS sequence"/>
</dbReference>
<keyword evidence="2" id="KW-1185">Reference proteome</keyword>
<dbReference type="Pfam" id="PF13366">
    <property type="entry name" value="PDDEXK_3"/>
    <property type="match status" value="1"/>
</dbReference>
<name>A0ABV4TX44_9GAMM</name>